<dbReference type="GeneID" id="84222480"/>
<accession>A0A0N8VKX8</accession>
<organism evidence="2 3">
    <name type="scientific">Acidiplasma cupricumulans</name>
    <dbReference type="NCBI Taxonomy" id="312540"/>
    <lineage>
        <taxon>Archaea</taxon>
        <taxon>Methanobacteriati</taxon>
        <taxon>Thermoplasmatota</taxon>
        <taxon>Thermoplasmata</taxon>
        <taxon>Thermoplasmatales</taxon>
        <taxon>Ferroplasmaceae</taxon>
        <taxon>Acidiplasma</taxon>
    </lineage>
</organism>
<feature type="transmembrane region" description="Helical" evidence="1">
    <location>
        <begin position="52"/>
        <end position="70"/>
    </location>
</feature>
<dbReference type="InParanoid" id="A0A0N8VKX8"/>
<evidence type="ECO:0000313" key="3">
    <source>
        <dbReference type="Proteomes" id="UP000050301"/>
    </source>
</evidence>
<dbReference type="Proteomes" id="UP000050301">
    <property type="component" value="Unassembled WGS sequence"/>
</dbReference>
<keyword evidence="3" id="KW-1185">Reference proteome</keyword>
<keyword evidence="1" id="KW-1133">Transmembrane helix</keyword>
<proteinExistence type="predicted"/>
<dbReference type="RefSeq" id="WP_048101510.1">
    <property type="nucleotide sequence ID" value="NZ_LKBH01000196.1"/>
</dbReference>
<name>A0A0N8VKX8_9ARCH</name>
<dbReference type="EMBL" id="LKBH01000196">
    <property type="protein sequence ID" value="KQB34964.1"/>
    <property type="molecule type" value="Genomic_DNA"/>
</dbReference>
<dbReference type="AlphaFoldDB" id="A0A0N8VKX8"/>
<comment type="caution">
    <text evidence="2">The sequence shown here is derived from an EMBL/GenBank/DDBJ whole genome shotgun (WGS) entry which is preliminary data.</text>
</comment>
<evidence type="ECO:0000256" key="1">
    <source>
        <dbReference type="SAM" id="Phobius"/>
    </source>
</evidence>
<keyword evidence="1" id="KW-0812">Transmembrane</keyword>
<feature type="transmembrane region" description="Helical" evidence="1">
    <location>
        <begin position="24"/>
        <end position="46"/>
    </location>
</feature>
<gene>
    <name evidence="2" type="ORF">AOG55_08535</name>
</gene>
<evidence type="ECO:0000313" key="2">
    <source>
        <dbReference type="EMBL" id="KQB34964.1"/>
    </source>
</evidence>
<reference evidence="2 3" key="1">
    <citation type="submission" date="2015-09" db="EMBL/GenBank/DDBJ databases">
        <title>Heavy metals and arsenic resistance mechanisms in polyextremophilic archaea of the family Ferroplasmaceae.</title>
        <authorList>
            <person name="Bulaev A.G."/>
            <person name="Kanygina A.V."/>
        </authorList>
    </citation>
    <scope>NUCLEOTIDE SEQUENCE [LARGE SCALE GENOMIC DNA]</scope>
    <source>
        <strain evidence="2 3">BH2</strain>
    </source>
</reference>
<protein>
    <submittedName>
        <fullName evidence="2">Uncharacterized protein</fullName>
    </submittedName>
</protein>
<keyword evidence="1" id="KW-0472">Membrane</keyword>
<sequence length="78" mass="9296">MDSIDKEIKEIYIQNSHFRNKKYFALYLGISISIDLIIFLISVITASFFMKMLFDVVSGISMTFFFLWFIHNIRKESE</sequence>